<evidence type="ECO:0000259" key="4">
    <source>
        <dbReference type="PROSITE" id="PS50110"/>
    </source>
</evidence>
<dbReference type="SUPFAM" id="SSF46894">
    <property type="entry name" value="C-terminal effector domain of the bipartite response regulators"/>
    <property type="match status" value="1"/>
</dbReference>
<dbReference type="InterPro" id="IPR039420">
    <property type="entry name" value="WalR-like"/>
</dbReference>
<dbReference type="SUPFAM" id="SSF52172">
    <property type="entry name" value="CheY-like"/>
    <property type="match status" value="1"/>
</dbReference>
<dbReference type="PROSITE" id="PS50110">
    <property type="entry name" value="RESPONSE_REGULATORY"/>
    <property type="match status" value="1"/>
</dbReference>
<keyword evidence="2" id="KW-0597">Phosphoprotein</keyword>
<feature type="domain" description="OmpR/PhoB-type" evidence="5">
    <location>
        <begin position="121"/>
        <end position="214"/>
    </location>
</feature>
<dbReference type="Gene3D" id="1.10.10.10">
    <property type="entry name" value="Winged helix-like DNA-binding domain superfamily/Winged helix DNA-binding domain"/>
    <property type="match status" value="1"/>
</dbReference>
<dbReference type="InterPro" id="IPR036388">
    <property type="entry name" value="WH-like_DNA-bd_sf"/>
</dbReference>
<comment type="caution">
    <text evidence="6">The sequence shown here is derived from an EMBL/GenBank/DDBJ whole genome shotgun (WGS) entry which is preliminary data.</text>
</comment>
<evidence type="ECO:0000256" key="1">
    <source>
        <dbReference type="ARBA" id="ARBA00023125"/>
    </source>
</evidence>
<sequence length="218" mass="23568">MRVLVVEDDLEIARAVCAYLHRDGHVPVHAGTAPAARDAVAREQPDLILLDVMLPGGSGLDVLTDLRRERRTPVLILSALGDEATLVQAFQSGADDYVVKPFRPLELLARVNAVARRAGLDRTLLSGPGGVTVNLRSRQVTRGGAPLDLTAMEFELYARLLAEAGEAVSRERLVTALGLNGERTIDSHVKNLRRKLGDQHGIDTVFGVGYRLGVPADR</sequence>
<evidence type="ECO:0000256" key="2">
    <source>
        <dbReference type="PROSITE-ProRule" id="PRU00169"/>
    </source>
</evidence>
<dbReference type="InterPro" id="IPR001867">
    <property type="entry name" value="OmpR/PhoB-type_DNA-bd"/>
</dbReference>
<dbReference type="SMART" id="SM00862">
    <property type="entry name" value="Trans_reg_C"/>
    <property type="match status" value="1"/>
</dbReference>
<dbReference type="Proteomes" id="UP000644548">
    <property type="component" value="Unassembled WGS sequence"/>
</dbReference>
<feature type="DNA-binding region" description="OmpR/PhoB-type" evidence="3">
    <location>
        <begin position="121"/>
        <end position="214"/>
    </location>
</feature>
<organism evidence="6 7">
    <name type="scientific">Deinococcus sedimenti</name>
    <dbReference type="NCBI Taxonomy" id="1867090"/>
    <lineage>
        <taxon>Bacteria</taxon>
        <taxon>Thermotogati</taxon>
        <taxon>Deinococcota</taxon>
        <taxon>Deinococci</taxon>
        <taxon>Deinococcales</taxon>
        <taxon>Deinococcaceae</taxon>
        <taxon>Deinococcus</taxon>
    </lineage>
</organism>
<dbReference type="InterPro" id="IPR011006">
    <property type="entry name" value="CheY-like_superfamily"/>
</dbReference>
<proteinExistence type="predicted"/>
<dbReference type="PANTHER" id="PTHR48111:SF59">
    <property type="entry name" value="TRANSCRIPTIONAL REGULATORY PROTEIN BAER"/>
    <property type="match status" value="1"/>
</dbReference>
<dbReference type="CDD" id="cd17574">
    <property type="entry name" value="REC_OmpR"/>
    <property type="match status" value="1"/>
</dbReference>
<feature type="modified residue" description="4-aspartylphosphate" evidence="2">
    <location>
        <position position="51"/>
    </location>
</feature>
<keyword evidence="1 3" id="KW-0238">DNA-binding</keyword>
<dbReference type="InterPro" id="IPR001789">
    <property type="entry name" value="Sig_transdc_resp-reg_receiver"/>
</dbReference>
<dbReference type="Gene3D" id="3.40.50.2300">
    <property type="match status" value="1"/>
</dbReference>
<keyword evidence="7" id="KW-1185">Reference proteome</keyword>
<dbReference type="Pfam" id="PF00072">
    <property type="entry name" value="Response_reg"/>
    <property type="match status" value="1"/>
</dbReference>
<dbReference type="SMART" id="SM00448">
    <property type="entry name" value="REC"/>
    <property type="match status" value="1"/>
</dbReference>
<evidence type="ECO:0000313" key="7">
    <source>
        <dbReference type="Proteomes" id="UP000644548"/>
    </source>
</evidence>
<dbReference type="EMBL" id="BMQN01000004">
    <property type="protein sequence ID" value="GGR94581.1"/>
    <property type="molecule type" value="Genomic_DNA"/>
</dbReference>
<dbReference type="PROSITE" id="PS51755">
    <property type="entry name" value="OMPR_PHOB"/>
    <property type="match status" value="1"/>
</dbReference>
<dbReference type="Pfam" id="PF00486">
    <property type="entry name" value="Trans_reg_C"/>
    <property type="match status" value="1"/>
</dbReference>
<dbReference type="InterPro" id="IPR016032">
    <property type="entry name" value="Sig_transdc_resp-reg_C-effctor"/>
</dbReference>
<gene>
    <name evidence="6" type="ORF">GCM10008960_21940</name>
</gene>
<dbReference type="RefSeq" id="WP_189073209.1">
    <property type="nucleotide sequence ID" value="NZ_BMQN01000004.1"/>
</dbReference>
<dbReference type="CDD" id="cd00383">
    <property type="entry name" value="trans_reg_C"/>
    <property type="match status" value="1"/>
</dbReference>
<dbReference type="PANTHER" id="PTHR48111">
    <property type="entry name" value="REGULATOR OF RPOS"/>
    <property type="match status" value="1"/>
</dbReference>
<reference evidence="7" key="1">
    <citation type="journal article" date="2019" name="Int. J. Syst. Evol. Microbiol.">
        <title>The Global Catalogue of Microorganisms (GCM) 10K type strain sequencing project: providing services to taxonomists for standard genome sequencing and annotation.</title>
        <authorList>
            <consortium name="The Broad Institute Genomics Platform"/>
            <consortium name="The Broad Institute Genome Sequencing Center for Infectious Disease"/>
            <person name="Wu L."/>
            <person name="Ma J."/>
        </authorList>
    </citation>
    <scope>NUCLEOTIDE SEQUENCE [LARGE SCALE GENOMIC DNA]</scope>
    <source>
        <strain evidence="7">JCM 31405</strain>
    </source>
</reference>
<dbReference type="GO" id="GO:0003677">
    <property type="term" value="F:DNA binding"/>
    <property type="evidence" value="ECO:0007669"/>
    <property type="project" value="UniProtKB-KW"/>
</dbReference>
<name>A0ABQ2S433_9DEIO</name>
<feature type="domain" description="Response regulatory" evidence="4">
    <location>
        <begin position="2"/>
        <end position="115"/>
    </location>
</feature>
<evidence type="ECO:0000259" key="5">
    <source>
        <dbReference type="PROSITE" id="PS51755"/>
    </source>
</evidence>
<accession>A0ABQ2S433</accession>
<protein>
    <submittedName>
        <fullName evidence="6">DNA-binding response regulator</fullName>
    </submittedName>
</protein>
<dbReference type="Gene3D" id="6.10.250.690">
    <property type="match status" value="1"/>
</dbReference>
<evidence type="ECO:0000256" key="3">
    <source>
        <dbReference type="PROSITE-ProRule" id="PRU01091"/>
    </source>
</evidence>
<evidence type="ECO:0000313" key="6">
    <source>
        <dbReference type="EMBL" id="GGR94581.1"/>
    </source>
</evidence>